<dbReference type="Pfam" id="PF19956">
    <property type="entry name" value="EAD2"/>
    <property type="match status" value="1"/>
</dbReference>
<evidence type="ECO:0000313" key="3">
    <source>
        <dbReference type="EMBL" id="GIE00869.1"/>
    </source>
</evidence>
<evidence type="ECO:0008006" key="5">
    <source>
        <dbReference type="Google" id="ProtNLM"/>
    </source>
</evidence>
<dbReference type="InterPro" id="IPR002182">
    <property type="entry name" value="NB-ARC"/>
</dbReference>
<dbReference type="PANTHER" id="PTHR46082">
    <property type="entry name" value="ATP/GTP-BINDING PROTEIN-RELATED"/>
    <property type="match status" value="1"/>
</dbReference>
<evidence type="ECO:0000259" key="2">
    <source>
        <dbReference type="Pfam" id="PF19956"/>
    </source>
</evidence>
<proteinExistence type="predicted"/>
<dbReference type="EMBL" id="BOML01000019">
    <property type="protein sequence ID" value="GIE00869.1"/>
    <property type="molecule type" value="Genomic_DNA"/>
</dbReference>
<organism evidence="3 4">
    <name type="scientific">Paractinoplanes durhamensis</name>
    <dbReference type="NCBI Taxonomy" id="113563"/>
    <lineage>
        <taxon>Bacteria</taxon>
        <taxon>Bacillati</taxon>
        <taxon>Actinomycetota</taxon>
        <taxon>Actinomycetes</taxon>
        <taxon>Micromonosporales</taxon>
        <taxon>Micromonosporaceae</taxon>
        <taxon>Paractinoplanes</taxon>
    </lineage>
</organism>
<dbReference type="Proteomes" id="UP000637628">
    <property type="component" value="Unassembled WGS sequence"/>
</dbReference>
<dbReference type="InterPro" id="IPR053137">
    <property type="entry name" value="NLR-like"/>
</dbReference>
<dbReference type="Pfam" id="PF00931">
    <property type="entry name" value="NB-ARC"/>
    <property type="match status" value="1"/>
</dbReference>
<evidence type="ECO:0000259" key="1">
    <source>
        <dbReference type="Pfam" id="PF00931"/>
    </source>
</evidence>
<reference evidence="3 4" key="1">
    <citation type="submission" date="2021-01" db="EMBL/GenBank/DDBJ databases">
        <title>Whole genome shotgun sequence of Actinoplanes durhamensis NBRC 14914.</title>
        <authorList>
            <person name="Komaki H."/>
            <person name="Tamura T."/>
        </authorList>
    </citation>
    <scope>NUCLEOTIDE SEQUENCE [LARGE SCALE GENOMIC DNA]</scope>
    <source>
        <strain evidence="3 4">NBRC 14914</strain>
    </source>
</reference>
<dbReference type="Pfam" id="PF13374">
    <property type="entry name" value="TPR_10"/>
    <property type="match status" value="1"/>
</dbReference>
<comment type="caution">
    <text evidence="3">The sequence shown here is derived from an EMBL/GenBank/DDBJ whole genome shotgun (WGS) entry which is preliminary data.</text>
</comment>
<dbReference type="SUPFAM" id="SSF52540">
    <property type="entry name" value="P-loop containing nucleoside triphosphate hydrolases"/>
    <property type="match status" value="1"/>
</dbReference>
<gene>
    <name evidence="3" type="ORF">Adu01nite_22190</name>
</gene>
<dbReference type="SUPFAM" id="SSF48452">
    <property type="entry name" value="TPR-like"/>
    <property type="match status" value="3"/>
</dbReference>
<keyword evidence="4" id="KW-1185">Reference proteome</keyword>
<dbReference type="Gene3D" id="3.40.50.300">
    <property type="entry name" value="P-loop containing nucleotide triphosphate hydrolases"/>
    <property type="match status" value="1"/>
</dbReference>
<evidence type="ECO:0000313" key="4">
    <source>
        <dbReference type="Proteomes" id="UP000637628"/>
    </source>
</evidence>
<dbReference type="Gene3D" id="1.25.40.10">
    <property type="entry name" value="Tetratricopeptide repeat domain"/>
    <property type="match status" value="2"/>
</dbReference>
<dbReference type="RefSeq" id="WP_203726482.1">
    <property type="nucleotide sequence ID" value="NZ_BAAATX010000003.1"/>
</dbReference>
<sequence>MSDSHTPLLEVLLQVPGLESRAIRDARIAELSEILTRDLVFPRSDEPREDLAALLDTFVSAPADLRAFGDIIAMRHPGEAADRFAELTAVRPRTSRPHVYRAEERIVGDIPIRNRNFTGRIELLELLSDALEQGTTTSVLPPALNGMGGVGKTQLVTEYVHRHLDQYDLIWWIPAEETTTVLAALTQLAQRLDLPVSDDQQDTARTVLNWLAGSDREWLLVYDNADEPSTLTTLLPSTGGHVIVTTRNEEWNRVGVTIEVDVFRRDESVQLLTKRTADESGGTLIDDAQADELAAKLGDLPLALEQAAAWLLATSMGVGEYIELLELRRLELLGEGQPPGYPLTVATMVAVSVEKLRGVDEAIVQLFSLFAYLGGDGIRQSLLRRGSNADLSPELKSALSNPIRTGQLVRELRRYGLAKTVSRAASSPAPASADKSPRLQVHRLVQWVLRDSLGPEQREQTLRNVQNLLAAASPGDPDEIGELDLQSEMGPHLGPADMIHSRTPQGRQTVLDHARFLYLTGDYENSRILAERAATDWAAADPSEELLGPDGLATLLARAQIANATRTLGDSKTASAILLDVYQRFLASDKLGSDHEYTLITGNQRGADLRIEGRYREAFRFDQGSVQAHRRVFGPGEGYTLRAMSNLAVDHRLIGEFAAAVRLDEEIASHYADTGVLDVESVRMNFNVALDYYGLGHYGAALQRLEEWQPVQERLVDLRHPFGLLSDRVRAITLRKLGRLEEAAVVLREVRDRTSRRFIATHEFAVAANMSLANVLRQLGQFDEAAELIDEALKVYRTDFDADHPLTRAAEVNQAILVRTVGDVERATAIDESAYERLQEHLGADHPYAICAGSSLATDRALAGRAAEALALSERMLELSRTADAEGTVARNGADHPYVLMRAVNHAHDLRATGEEDRATRLFDDAVGRLTVLFGADHPEVLEAAAGRRIEGDIEPPPT</sequence>
<dbReference type="InterPro" id="IPR045431">
    <property type="entry name" value="EAD2"/>
</dbReference>
<dbReference type="InterPro" id="IPR027417">
    <property type="entry name" value="P-loop_NTPase"/>
</dbReference>
<dbReference type="PANTHER" id="PTHR46082:SF6">
    <property type="entry name" value="AAA+ ATPASE DOMAIN-CONTAINING PROTEIN-RELATED"/>
    <property type="match status" value="1"/>
</dbReference>
<feature type="domain" description="NB-ARC" evidence="1">
    <location>
        <begin position="143"/>
        <end position="276"/>
    </location>
</feature>
<dbReference type="NCBIfam" id="NF040586">
    <property type="entry name" value="FxSxx_TPR"/>
    <property type="match status" value="1"/>
</dbReference>
<name>A0ABQ3YU61_9ACTN</name>
<dbReference type="Pfam" id="PF13424">
    <property type="entry name" value="TPR_12"/>
    <property type="match status" value="2"/>
</dbReference>
<feature type="domain" description="Effector-associated" evidence="2">
    <location>
        <begin position="10"/>
        <end position="86"/>
    </location>
</feature>
<accession>A0ABQ3YU61</accession>
<dbReference type="InterPro" id="IPR011990">
    <property type="entry name" value="TPR-like_helical_dom_sf"/>
</dbReference>
<protein>
    <recommendedName>
        <fullName evidence="5">Tetratricopeptide repeat protein</fullName>
    </recommendedName>
</protein>